<dbReference type="AlphaFoldDB" id="A0A1L0AUV5"/>
<organism evidence="1 2">
    <name type="scientific">Moritella viscosa</name>
    <dbReference type="NCBI Taxonomy" id="80854"/>
    <lineage>
        <taxon>Bacteria</taxon>
        <taxon>Pseudomonadati</taxon>
        <taxon>Pseudomonadota</taxon>
        <taxon>Gammaproteobacteria</taxon>
        <taxon>Alteromonadales</taxon>
        <taxon>Moritellaceae</taxon>
        <taxon>Moritella</taxon>
    </lineage>
</organism>
<dbReference type="EMBL" id="FPLD01000043">
    <property type="protein sequence ID" value="SGY92306.1"/>
    <property type="molecule type" value="Genomic_DNA"/>
</dbReference>
<reference evidence="1 2" key="1">
    <citation type="submission" date="2016-11" db="EMBL/GenBank/DDBJ databases">
        <authorList>
            <person name="Jaros S."/>
            <person name="Januszkiewicz K."/>
            <person name="Wedrychowicz H."/>
        </authorList>
    </citation>
    <scope>NUCLEOTIDE SEQUENCE [LARGE SCALE GENOMIC DNA]</scope>
    <source>
        <strain evidence="1">NVI 5450</strain>
    </source>
</reference>
<dbReference type="Proteomes" id="UP000183794">
    <property type="component" value="Unassembled WGS sequence"/>
</dbReference>
<gene>
    <name evidence="1" type="ORF">NVI5450_1344</name>
</gene>
<evidence type="ECO:0000313" key="1">
    <source>
        <dbReference type="EMBL" id="SGY92306.1"/>
    </source>
</evidence>
<protein>
    <submittedName>
        <fullName evidence="1">Uncharacterized protein</fullName>
    </submittedName>
</protein>
<dbReference type="RefSeq" id="WP_075497096.1">
    <property type="nucleotide sequence ID" value="NZ_CAWRBC010000109.1"/>
</dbReference>
<sequence length="149" mass="17358">MIEKTVDISLQDKTLPTLSELRRLELEQTAKNEAKRFAKETELVAAFEELLLKSKRATSPQQTWTLFYRAQRLAKSWRHHGYWLIHSDRNAVKSGYISEMKKCVTDIFYPKWVISKIGTRLCQLKLKSNNPLVLYTGNVADLIDDELPF</sequence>
<proteinExistence type="predicted"/>
<accession>A0A1L0AUV5</accession>
<name>A0A1L0AUV5_9GAMM</name>
<evidence type="ECO:0000313" key="2">
    <source>
        <dbReference type="Proteomes" id="UP000183794"/>
    </source>
</evidence>